<dbReference type="RefSeq" id="XP_037164190.1">
    <property type="nucleotide sequence ID" value="XM_037308926.1"/>
</dbReference>
<keyword evidence="3" id="KW-1185">Reference proteome</keyword>
<evidence type="ECO:0000313" key="3">
    <source>
        <dbReference type="Proteomes" id="UP000578531"/>
    </source>
</evidence>
<evidence type="ECO:0000256" key="1">
    <source>
        <dbReference type="SAM" id="Phobius"/>
    </source>
</evidence>
<gene>
    <name evidence="2" type="ORF">HO173_007021</name>
</gene>
<dbReference type="GeneID" id="59288678"/>
<organism evidence="2 3">
    <name type="scientific">Letharia columbiana</name>
    <dbReference type="NCBI Taxonomy" id="112416"/>
    <lineage>
        <taxon>Eukaryota</taxon>
        <taxon>Fungi</taxon>
        <taxon>Dikarya</taxon>
        <taxon>Ascomycota</taxon>
        <taxon>Pezizomycotina</taxon>
        <taxon>Lecanoromycetes</taxon>
        <taxon>OSLEUM clade</taxon>
        <taxon>Lecanoromycetidae</taxon>
        <taxon>Lecanorales</taxon>
        <taxon>Lecanorineae</taxon>
        <taxon>Parmeliaceae</taxon>
        <taxon>Letharia</taxon>
    </lineage>
</organism>
<dbReference type="EMBL" id="JACCJC010000028">
    <property type="protein sequence ID" value="KAF6234801.1"/>
    <property type="molecule type" value="Genomic_DNA"/>
</dbReference>
<dbReference type="AlphaFoldDB" id="A0A8H6FU35"/>
<proteinExistence type="predicted"/>
<keyword evidence="1" id="KW-0812">Transmembrane</keyword>
<keyword evidence="1" id="KW-0472">Membrane</keyword>
<accession>A0A8H6FU35</accession>
<name>A0A8H6FU35_9LECA</name>
<keyword evidence="1" id="KW-1133">Transmembrane helix</keyword>
<comment type="caution">
    <text evidence="2">The sequence shown here is derived from an EMBL/GenBank/DDBJ whole genome shotgun (WGS) entry which is preliminary data.</text>
</comment>
<evidence type="ECO:0000313" key="2">
    <source>
        <dbReference type="EMBL" id="KAF6234801.1"/>
    </source>
</evidence>
<dbReference type="Proteomes" id="UP000578531">
    <property type="component" value="Unassembled WGS sequence"/>
</dbReference>
<sequence length="139" mass="15182">MTNRTTDSFKPFPVTNTSPSVTLAPPDLNILITLFTLIRTSIILILIITLFAVISTSIILNLIAIGVVVHRNHISPGQLYLAVPSSDQQRHLIFLPTPAPHFLHYCVFDWVAPLSILQRISSSNSNNSTPTPPSSSLIG</sequence>
<feature type="transmembrane region" description="Helical" evidence="1">
    <location>
        <begin position="42"/>
        <end position="69"/>
    </location>
</feature>
<protein>
    <submittedName>
        <fullName evidence="2">Uncharacterized protein</fullName>
    </submittedName>
</protein>
<reference evidence="2 3" key="1">
    <citation type="journal article" date="2020" name="Genomics">
        <title>Complete, high-quality genomes from long-read metagenomic sequencing of two wolf lichen thalli reveals enigmatic genome architecture.</title>
        <authorList>
            <person name="McKenzie S.K."/>
            <person name="Walston R.F."/>
            <person name="Allen J.L."/>
        </authorList>
    </citation>
    <scope>NUCLEOTIDE SEQUENCE [LARGE SCALE GENOMIC DNA]</scope>
    <source>
        <strain evidence="2">WasteWater2</strain>
    </source>
</reference>